<dbReference type="EMBL" id="SOHM01000044">
    <property type="protein sequence ID" value="TFD83993.1"/>
    <property type="molecule type" value="Genomic_DNA"/>
</dbReference>
<keyword evidence="3" id="KW-1185">Reference proteome</keyword>
<gene>
    <name evidence="2" type="ORF">E3T61_20080</name>
</gene>
<evidence type="ECO:0008006" key="4">
    <source>
        <dbReference type="Google" id="ProtNLM"/>
    </source>
</evidence>
<dbReference type="OrthoDB" id="4950079at2"/>
<evidence type="ECO:0000313" key="3">
    <source>
        <dbReference type="Proteomes" id="UP000298468"/>
    </source>
</evidence>
<organism evidence="2 3">
    <name type="scientific">Cryobacterium lactosi</name>
    <dbReference type="NCBI Taxonomy" id="1259202"/>
    <lineage>
        <taxon>Bacteria</taxon>
        <taxon>Bacillati</taxon>
        <taxon>Actinomycetota</taxon>
        <taxon>Actinomycetes</taxon>
        <taxon>Micrococcales</taxon>
        <taxon>Microbacteriaceae</taxon>
        <taxon>Cryobacterium</taxon>
    </lineage>
</organism>
<feature type="region of interest" description="Disordered" evidence="1">
    <location>
        <begin position="126"/>
        <end position="149"/>
    </location>
</feature>
<evidence type="ECO:0000313" key="2">
    <source>
        <dbReference type="EMBL" id="TFD83993.1"/>
    </source>
</evidence>
<protein>
    <recommendedName>
        <fullName evidence="4">Transposase</fullName>
    </recommendedName>
</protein>
<reference evidence="2 3" key="1">
    <citation type="submission" date="2019-03" db="EMBL/GenBank/DDBJ databases">
        <title>Genomics of glacier-inhabiting Cryobacterium strains.</title>
        <authorList>
            <person name="Liu Q."/>
            <person name="Xin Y.-H."/>
        </authorList>
    </citation>
    <scope>NUCLEOTIDE SEQUENCE [LARGE SCALE GENOMIC DNA]</scope>
    <source>
        <strain evidence="2 3">Sr59</strain>
    </source>
</reference>
<dbReference type="RefSeq" id="WP_134642614.1">
    <property type="nucleotide sequence ID" value="NZ_SOHM01000044.1"/>
</dbReference>
<name>A0A4R9BH06_9MICO</name>
<sequence length="149" mass="16866">MDISEFPQRLSNRHRFTSTERLAILAEWEKYAATGSEIGAKSAFCRRVGIDTKSLSNWIIAKRQGLLVETNQRQTRYVLSKQERIEFLRLQKENAILKAQLEQAEGAVEVLGKASELLSALAKSSQIRTPPVPYEQPIPAAFRKPKPTE</sequence>
<dbReference type="Proteomes" id="UP000298468">
    <property type="component" value="Unassembled WGS sequence"/>
</dbReference>
<comment type="caution">
    <text evidence="2">The sequence shown here is derived from an EMBL/GenBank/DDBJ whole genome shotgun (WGS) entry which is preliminary data.</text>
</comment>
<dbReference type="AlphaFoldDB" id="A0A4R9BH06"/>
<accession>A0A4R9BH06</accession>
<proteinExistence type="predicted"/>
<evidence type="ECO:0000256" key="1">
    <source>
        <dbReference type="SAM" id="MobiDB-lite"/>
    </source>
</evidence>